<evidence type="ECO:0000313" key="1">
    <source>
        <dbReference type="EMBL" id="KAG8014396.1"/>
    </source>
</evidence>
<accession>A0ACB7FJC6</accession>
<dbReference type="Proteomes" id="UP000805704">
    <property type="component" value="Chromosome 10"/>
</dbReference>
<dbReference type="EMBL" id="CM024798">
    <property type="protein sequence ID" value="KAG8014396.1"/>
    <property type="molecule type" value="Genomic_DNA"/>
</dbReference>
<feature type="non-terminal residue" evidence="1">
    <location>
        <position position="326"/>
    </location>
</feature>
<proteinExistence type="predicted"/>
<protein>
    <submittedName>
        <fullName evidence="1">Choline transporter-like protein 5-A</fullName>
    </submittedName>
</protein>
<name>A0ACB7FJC6_NIBAL</name>
<evidence type="ECO:0000313" key="2">
    <source>
        <dbReference type="Proteomes" id="UP000805704"/>
    </source>
</evidence>
<comment type="caution">
    <text evidence="1">The sequence shown here is derived from an EMBL/GenBank/DDBJ whole genome shotgun (WGS) entry which is preliminary data.</text>
</comment>
<sequence>MHILKKEKDAATAAEEAVFVAAAENAEIDSRHDIDLPLLPSNPAQRTSEYVLQHSGGASERISMYSCSQPAREKVEQERSSLRNEEDVRLETTPKEVNQQPAVNATLQTHENFSPVHKQRKRYSDPHADSAYLRKPTQQRWDPDNPLKQTAATPDVAKDVGKKPSKNIFEKLSWLHGDPKKVLHPTDSYGQFCGQKGTSNAKKPILFYFNILKCTSPATLINLQCPTTQMCVSKCPDRFATYSEMQLQHKLSKSYWEYYRQFLSQVLRDEDCPSMIVPSRPRMWYCSMELSQLRHRPGSDVGIVEVGLQTDLQVYLQLTQTWIIFC</sequence>
<keyword evidence="2" id="KW-1185">Reference proteome</keyword>
<organism evidence="1 2">
    <name type="scientific">Nibea albiflora</name>
    <name type="common">Yellow drum</name>
    <name type="synonym">Corvina albiflora</name>
    <dbReference type="NCBI Taxonomy" id="240163"/>
    <lineage>
        <taxon>Eukaryota</taxon>
        <taxon>Metazoa</taxon>
        <taxon>Chordata</taxon>
        <taxon>Craniata</taxon>
        <taxon>Vertebrata</taxon>
        <taxon>Euteleostomi</taxon>
        <taxon>Actinopterygii</taxon>
        <taxon>Neopterygii</taxon>
        <taxon>Teleostei</taxon>
        <taxon>Neoteleostei</taxon>
        <taxon>Acanthomorphata</taxon>
        <taxon>Eupercaria</taxon>
        <taxon>Sciaenidae</taxon>
        <taxon>Nibea</taxon>
    </lineage>
</organism>
<gene>
    <name evidence="1" type="primary">SLC44A5A.2</name>
    <name evidence="1" type="ORF">GBF38_017550</name>
</gene>
<reference evidence="1" key="1">
    <citation type="submission" date="2020-04" db="EMBL/GenBank/DDBJ databases">
        <title>A chromosome-scale assembly and high-density genetic map of the yellow drum (Nibea albiflora) genome.</title>
        <authorList>
            <person name="Xu D."/>
            <person name="Zhang W."/>
            <person name="Chen R."/>
            <person name="Tan P."/>
            <person name="Wang L."/>
            <person name="Song H."/>
            <person name="Tian L."/>
            <person name="Zhu Q."/>
            <person name="Wang B."/>
        </authorList>
    </citation>
    <scope>NUCLEOTIDE SEQUENCE</scope>
    <source>
        <strain evidence="1">ZJHYS-2018</strain>
    </source>
</reference>